<evidence type="ECO:0000259" key="2">
    <source>
        <dbReference type="Pfam" id="PF06445"/>
    </source>
</evidence>
<dbReference type="SUPFAM" id="SSF55136">
    <property type="entry name" value="Probable bacterial effector-binding domain"/>
    <property type="match status" value="1"/>
</dbReference>
<feature type="domain" description="GyrI-like small molecule binding" evidence="2">
    <location>
        <begin position="5"/>
        <end position="92"/>
    </location>
</feature>
<accession>A0ABW9UT19</accession>
<name>A0ABW9UT19_9SPHN</name>
<feature type="region of interest" description="Disordered" evidence="1">
    <location>
        <begin position="101"/>
        <end position="145"/>
    </location>
</feature>
<sequence>MTAMLTEHPPRRLAGLAWEGTYAEAAAGAIRRLMEELESKLGERPETLWGVSWEDRPDGFRHFVGIESEEVVPGLESLDLPALSSLSADHAGGDATGVYGELQATRDARGLARRPGGPDMLDEHHRDGSPPMRAHLVVSQRDSDR</sequence>
<dbReference type="EMBL" id="WTYO01000002">
    <property type="protein sequence ID" value="MXO67999.1"/>
    <property type="molecule type" value="Genomic_DNA"/>
</dbReference>
<evidence type="ECO:0000313" key="3">
    <source>
        <dbReference type="EMBL" id="MXO67999.1"/>
    </source>
</evidence>
<dbReference type="InterPro" id="IPR029442">
    <property type="entry name" value="GyrI-like"/>
</dbReference>
<reference evidence="3 4" key="1">
    <citation type="submission" date="2019-12" db="EMBL/GenBank/DDBJ databases">
        <title>Genomic-based taxomic classification of the family Erythrobacteraceae.</title>
        <authorList>
            <person name="Xu L."/>
        </authorList>
    </citation>
    <scope>NUCLEOTIDE SEQUENCE [LARGE SCALE GENOMIC DNA]</scope>
    <source>
        <strain evidence="3 4">H32</strain>
    </source>
</reference>
<proteinExistence type="predicted"/>
<keyword evidence="4" id="KW-1185">Reference proteome</keyword>
<dbReference type="RefSeq" id="WP_160732668.1">
    <property type="nucleotide sequence ID" value="NZ_WTYO01000002.1"/>
</dbReference>
<comment type="caution">
    <text evidence="3">The sequence shown here is derived from an EMBL/GenBank/DDBJ whole genome shotgun (WGS) entry which is preliminary data.</text>
</comment>
<organism evidence="3 4">
    <name type="scientific">Pelagerythrobacter marinus</name>
    <dbReference type="NCBI Taxonomy" id="538382"/>
    <lineage>
        <taxon>Bacteria</taxon>
        <taxon>Pseudomonadati</taxon>
        <taxon>Pseudomonadota</taxon>
        <taxon>Alphaproteobacteria</taxon>
        <taxon>Sphingomonadales</taxon>
        <taxon>Erythrobacteraceae</taxon>
        <taxon>Pelagerythrobacter</taxon>
    </lineage>
</organism>
<evidence type="ECO:0000256" key="1">
    <source>
        <dbReference type="SAM" id="MobiDB-lite"/>
    </source>
</evidence>
<evidence type="ECO:0000313" key="4">
    <source>
        <dbReference type="Proteomes" id="UP000444401"/>
    </source>
</evidence>
<dbReference type="InterPro" id="IPR011256">
    <property type="entry name" value="Reg_factor_effector_dom_sf"/>
</dbReference>
<dbReference type="Pfam" id="PF06445">
    <property type="entry name" value="GyrI-like"/>
    <property type="match status" value="1"/>
</dbReference>
<dbReference type="Proteomes" id="UP000444401">
    <property type="component" value="Unassembled WGS sequence"/>
</dbReference>
<protein>
    <recommendedName>
        <fullName evidence="2">GyrI-like small molecule binding domain-containing protein</fullName>
    </recommendedName>
</protein>
<gene>
    <name evidence="3" type="ORF">GRI72_04020</name>
</gene>